<dbReference type="PROSITE" id="PS50026">
    <property type="entry name" value="EGF_3"/>
    <property type="match status" value="1"/>
</dbReference>
<feature type="non-terminal residue" evidence="8">
    <location>
        <position position="1"/>
    </location>
</feature>
<dbReference type="EMBL" id="LSRL02000522">
    <property type="protein sequence ID" value="TDG40634.1"/>
    <property type="molecule type" value="Genomic_DNA"/>
</dbReference>
<comment type="caution">
    <text evidence="6">Lacks conserved residue(s) required for the propagation of feature annotation.</text>
</comment>
<dbReference type="GO" id="GO:0007155">
    <property type="term" value="P:cell adhesion"/>
    <property type="evidence" value="ECO:0007669"/>
    <property type="project" value="UniProtKB-KW"/>
</dbReference>
<dbReference type="GO" id="GO:0008045">
    <property type="term" value="P:motor neuron axon guidance"/>
    <property type="evidence" value="ECO:0007669"/>
    <property type="project" value="TreeGrafter"/>
</dbReference>
<evidence type="ECO:0000256" key="6">
    <source>
        <dbReference type="PROSITE-ProRule" id="PRU00076"/>
    </source>
</evidence>
<dbReference type="SUPFAM" id="SSF57196">
    <property type="entry name" value="EGF/Laminin"/>
    <property type="match status" value="3"/>
</dbReference>
<proteinExistence type="predicted"/>
<dbReference type="Pfam" id="PF25020">
    <property type="entry name" value="TTR_TEN1-4"/>
    <property type="match status" value="1"/>
</dbReference>
<evidence type="ECO:0000256" key="2">
    <source>
        <dbReference type="ARBA" id="ARBA00022737"/>
    </source>
</evidence>
<keyword evidence="5" id="KW-0325">Glycoprotein</keyword>
<keyword evidence="3" id="KW-0130">Cell adhesion</keyword>
<feature type="domain" description="EGF-like" evidence="7">
    <location>
        <begin position="130"/>
        <end position="165"/>
    </location>
</feature>
<evidence type="ECO:0000313" key="9">
    <source>
        <dbReference type="Proteomes" id="UP000295192"/>
    </source>
</evidence>
<dbReference type="OMA" id="MNDESEW"/>
<dbReference type="OrthoDB" id="442731at2759"/>
<comment type="caution">
    <text evidence="8">The sequence shown here is derived from an EMBL/GenBank/DDBJ whole genome shotgun (WGS) entry which is preliminary data.</text>
</comment>
<evidence type="ECO:0000256" key="4">
    <source>
        <dbReference type="ARBA" id="ARBA00023157"/>
    </source>
</evidence>
<dbReference type="Proteomes" id="UP000295192">
    <property type="component" value="Unassembled WGS sequence"/>
</dbReference>
<feature type="disulfide bond" evidence="6">
    <location>
        <begin position="155"/>
        <end position="164"/>
    </location>
</feature>
<dbReference type="PROSITE" id="PS01186">
    <property type="entry name" value="EGF_2"/>
    <property type="match status" value="1"/>
</dbReference>
<reference evidence="8 9" key="1">
    <citation type="journal article" date="2019" name="J. Hered.">
        <title>An Improved Genome Assembly for Drosophila navojoa, the Basal Species in the mojavensis Cluster.</title>
        <authorList>
            <person name="Vanderlinde T."/>
            <person name="Dupim E.G."/>
            <person name="Nazario-Yepiz N.O."/>
            <person name="Carvalho A.B."/>
        </authorList>
    </citation>
    <scope>NUCLEOTIDE SEQUENCE [LARGE SCALE GENOMIC DNA]</scope>
    <source>
        <strain evidence="8">Navoj_Jal97</strain>
        <tissue evidence="8">Whole organism</tissue>
    </source>
</reference>
<dbReference type="Gene3D" id="2.10.25.10">
    <property type="entry name" value="Laminin"/>
    <property type="match status" value="5"/>
</dbReference>
<feature type="disulfide bond" evidence="6">
    <location>
        <begin position="134"/>
        <end position="144"/>
    </location>
</feature>
<dbReference type="PANTHER" id="PTHR11219:SF69">
    <property type="entry name" value="TENEURIN-A"/>
    <property type="match status" value="1"/>
</dbReference>
<accession>A0A484AW52</accession>
<keyword evidence="4 6" id="KW-1015">Disulfide bond</keyword>
<organism evidence="8 9">
    <name type="scientific">Drosophila navojoa</name>
    <name type="common">Fruit fly</name>
    <dbReference type="NCBI Taxonomy" id="7232"/>
    <lineage>
        <taxon>Eukaryota</taxon>
        <taxon>Metazoa</taxon>
        <taxon>Ecdysozoa</taxon>
        <taxon>Arthropoda</taxon>
        <taxon>Hexapoda</taxon>
        <taxon>Insecta</taxon>
        <taxon>Pterygota</taxon>
        <taxon>Neoptera</taxon>
        <taxon>Endopterygota</taxon>
        <taxon>Diptera</taxon>
        <taxon>Brachycera</taxon>
        <taxon>Muscomorpha</taxon>
        <taxon>Ephydroidea</taxon>
        <taxon>Drosophilidae</taxon>
        <taxon>Drosophila</taxon>
    </lineage>
</organism>
<dbReference type="STRING" id="7232.A0A484AW52"/>
<dbReference type="InterPro" id="IPR051216">
    <property type="entry name" value="Teneurin"/>
</dbReference>
<evidence type="ECO:0000259" key="7">
    <source>
        <dbReference type="PROSITE" id="PS50026"/>
    </source>
</evidence>
<gene>
    <name evidence="8" type="ORF">AWZ03_012944</name>
</gene>
<keyword evidence="1 6" id="KW-0245">EGF-like domain</keyword>
<keyword evidence="9" id="KW-1185">Reference proteome</keyword>
<dbReference type="FunFam" id="2.10.25.10:FF:000016">
    <property type="entry name" value="Teneurin transmembrane protein 2"/>
    <property type="match status" value="1"/>
</dbReference>
<dbReference type="Pfam" id="PF25024">
    <property type="entry name" value="EGF_TEN"/>
    <property type="match status" value="1"/>
</dbReference>
<protein>
    <recommendedName>
        <fullName evidence="7">EGF-like domain-containing protein</fullName>
    </recommendedName>
</protein>
<dbReference type="InterPro" id="IPR056820">
    <property type="entry name" value="TEN_TTR-like"/>
</dbReference>
<sequence>DCLDPLCSGHGTCVAGQCYCKAGWQGEDCGTIDQQVYQCLPGCSEHGTYDLETGQCVCERHWTGPDCSQAVCSLDCGRNGVCESGKCRCNTGWTGNLCDQLPCDARCSEHGQCKNGTCVCSQGWNGRHCTLPGCENGCSRHGQCTLENGEYRCDCIEGWAGSDCSIALEMNCKDNIDNDGDGMTDCSDSECCSHPACSEHIMCLSSNDPVEVLLRKQPPSVTASFYQRVKFLIEENSVQSYAHMDEYSENRVSVMRGQVITPQGLGIVGIRVSVDRDSRFGFTLTRQGGW</sequence>
<keyword evidence="2" id="KW-0677">Repeat</keyword>
<name>A0A484AW52_DRONA</name>
<dbReference type="PROSITE" id="PS00022">
    <property type="entry name" value="EGF_1"/>
    <property type="match status" value="2"/>
</dbReference>
<dbReference type="FunFam" id="2.10.25.10:FF:000021">
    <property type="entry name" value="Teneurin transmembrane protein 2"/>
    <property type="match status" value="2"/>
</dbReference>
<dbReference type="PANTHER" id="PTHR11219">
    <property type="entry name" value="TENEURIN AND N-ACETYLGLUCOSAMINE-1-PHOSPHODIESTER ALPHA-N-ACETYLGLUCOSAMINIDASE"/>
    <property type="match status" value="1"/>
</dbReference>
<evidence type="ECO:0000256" key="5">
    <source>
        <dbReference type="ARBA" id="ARBA00023180"/>
    </source>
</evidence>
<dbReference type="AlphaFoldDB" id="A0A484AW52"/>
<dbReference type="InterPro" id="IPR000742">
    <property type="entry name" value="EGF"/>
</dbReference>
<dbReference type="FunFam" id="2.10.25.10:FF:000474">
    <property type="entry name" value="Teneurin transmembrane protein 2"/>
    <property type="match status" value="1"/>
</dbReference>
<evidence type="ECO:0000256" key="3">
    <source>
        <dbReference type="ARBA" id="ARBA00022889"/>
    </source>
</evidence>
<evidence type="ECO:0000256" key="1">
    <source>
        <dbReference type="ARBA" id="ARBA00022536"/>
    </source>
</evidence>
<evidence type="ECO:0000313" key="8">
    <source>
        <dbReference type="EMBL" id="TDG40634.1"/>
    </source>
</evidence>
<dbReference type="SMART" id="SM00181">
    <property type="entry name" value="EGF"/>
    <property type="match status" value="5"/>
</dbReference>